<evidence type="ECO:0000256" key="2">
    <source>
        <dbReference type="ARBA" id="ARBA00023015"/>
    </source>
</evidence>
<dbReference type="InterPro" id="IPR039425">
    <property type="entry name" value="RNA_pol_sigma-70-like"/>
</dbReference>
<feature type="compositionally biased region" description="Polar residues" evidence="6">
    <location>
        <begin position="403"/>
        <end position="417"/>
    </location>
</feature>
<organism evidence="9 10">
    <name type="scientific">Kibdelosporangium banguiense</name>
    <dbReference type="NCBI Taxonomy" id="1365924"/>
    <lineage>
        <taxon>Bacteria</taxon>
        <taxon>Bacillati</taxon>
        <taxon>Actinomycetota</taxon>
        <taxon>Actinomycetes</taxon>
        <taxon>Pseudonocardiales</taxon>
        <taxon>Pseudonocardiaceae</taxon>
        <taxon>Kibdelosporangium</taxon>
    </lineage>
</organism>
<feature type="region of interest" description="Disordered" evidence="6">
    <location>
        <begin position="332"/>
        <end position="367"/>
    </location>
</feature>
<evidence type="ECO:0000313" key="9">
    <source>
        <dbReference type="EMBL" id="MBP2321762.1"/>
    </source>
</evidence>
<dbReference type="Proteomes" id="UP001519332">
    <property type="component" value="Unassembled WGS sequence"/>
</dbReference>
<dbReference type="InterPro" id="IPR013325">
    <property type="entry name" value="RNA_pol_sigma_r2"/>
</dbReference>
<evidence type="ECO:0000256" key="4">
    <source>
        <dbReference type="ARBA" id="ARBA00023125"/>
    </source>
</evidence>
<evidence type="ECO:0000259" key="7">
    <source>
        <dbReference type="Pfam" id="PF04542"/>
    </source>
</evidence>
<keyword evidence="2" id="KW-0805">Transcription regulation</keyword>
<name>A0ABS4TBI3_9PSEU</name>
<dbReference type="NCBIfam" id="TIGR02937">
    <property type="entry name" value="sigma70-ECF"/>
    <property type="match status" value="1"/>
</dbReference>
<dbReference type="PANTHER" id="PTHR43133:SF8">
    <property type="entry name" value="RNA POLYMERASE SIGMA FACTOR HI_1459-RELATED"/>
    <property type="match status" value="1"/>
</dbReference>
<dbReference type="RefSeq" id="WP_209636823.1">
    <property type="nucleotide sequence ID" value="NZ_JAGINW010000001.1"/>
</dbReference>
<accession>A0ABS4TBI3</accession>
<dbReference type="Gene3D" id="1.10.10.1320">
    <property type="entry name" value="Anti-sigma factor, zinc-finger domain"/>
    <property type="match status" value="1"/>
</dbReference>
<dbReference type="Pfam" id="PF13490">
    <property type="entry name" value="zf-HC2"/>
    <property type="match status" value="1"/>
</dbReference>
<feature type="compositionally biased region" description="Low complexity" evidence="6">
    <location>
        <begin position="461"/>
        <end position="481"/>
    </location>
</feature>
<evidence type="ECO:0000256" key="6">
    <source>
        <dbReference type="SAM" id="MobiDB-lite"/>
    </source>
</evidence>
<evidence type="ECO:0000256" key="5">
    <source>
        <dbReference type="ARBA" id="ARBA00023163"/>
    </source>
</evidence>
<dbReference type="SUPFAM" id="SSF88659">
    <property type="entry name" value="Sigma3 and sigma4 domains of RNA polymerase sigma factors"/>
    <property type="match status" value="1"/>
</dbReference>
<dbReference type="Gene3D" id="1.10.1740.10">
    <property type="match status" value="1"/>
</dbReference>
<dbReference type="SUPFAM" id="SSF88946">
    <property type="entry name" value="Sigma2 domain of RNA polymerase sigma factors"/>
    <property type="match status" value="1"/>
</dbReference>
<dbReference type="EMBL" id="JAGINW010000001">
    <property type="protein sequence ID" value="MBP2321762.1"/>
    <property type="molecule type" value="Genomic_DNA"/>
</dbReference>
<feature type="region of interest" description="Disordered" evidence="6">
    <location>
        <begin position="398"/>
        <end position="488"/>
    </location>
</feature>
<dbReference type="InterPro" id="IPR007627">
    <property type="entry name" value="RNA_pol_sigma70_r2"/>
</dbReference>
<dbReference type="InterPro" id="IPR041916">
    <property type="entry name" value="Anti_sigma_zinc_sf"/>
</dbReference>
<evidence type="ECO:0000313" key="10">
    <source>
        <dbReference type="Proteomes" id="UP001519332"/>
    </source>
</evidence>
<dbReference type="InterPro" id="IPR013324">
    <property type="entry name" value="RNA_pol_sigma_r3/r4-like"/>
</dbReference>
<gene>
    <name evidence="9" type="ORF">JOF56_002147</name>
</gene>
<comment type="caution">
    <text evidence="9">The sequence shown here is derived from an EMBL/GenBank/DDBJ whole genome shotgun (WGS) entry which is preliminary data.</text>
</comment>
<dbReference type="Pfam" id="PF04542">
    <property type="entry name" value="Sigma70_r2"/>
    <property type="match status" value="1"/>
</dbReference>
<dbReference type="InterPro" id="IPR027383">
    <property type="entry name" value="Znf_put"/>
</dbReference>
<evidence type="ECO:0000256" key="1">
    <source>
        <dbReference type="ARBA" id="ARBA00010641"/>
    </source>
</evidence>
<feature type="domain" description="Putative zinc-finger" evidence="8">
    <location>
        <begin position="200"/>
        <end position="234"/>
    </location>
</feature>
<feature type="compositionally biased region" description="Low complexity" evidence="6">
    <location>
        <begin position="340"/>
        <end position="359"/>
    </location>
</feature>
<dbReference type="InterPro" id="IPR014284">
    <property type="entry name" value="RNA_pol_sigma-70_dom"/>
</dbReference>
<evidence type="ECO:0000256" key="3">
    <source>
        <dbReference type="ARBA" id="ARBA00023082"/>
    </source>
</evidence>
<comment type="similarity">
    <text evidence="1">Belongs to the sigma-70 factor family. ECF subfamily.</text>
</comment>
<reference evidence="9 10" key="1">
    <citation type="submission" date="2021-03" db="EMBL/GenBank/DDBJ databases">
        <title>Sequencing the genomes of 1000 actinobacteria strains.</title>
        <authorList>
            <person name="Klenk H.-P."/>
        </authorList>
    </citation>
    <scope>NUCLEOTIDE SEQUENCE [LARGE SCALE GENOMIC DNA]</scope>
    <source>
        <strain evidence="9 10">DSM 46670</strain>
    </source>
</reference>
<dbReference type="PANTHER" id="PTHR43133">
    <property type="entry name" value="RNA POLYMERASE ECF-TYPE SIGMA FACTO"/>
    <property type="match status" value="1"/>
</dbReference>
<proteinExistence type="inferred from homology"/>
<keyword evidence="10" id="KW-1185">Reference proteome</keyword>
<feature type="domain" description="RNA polymerase sigma-70 region 2" evidence="7">
    <location>
        <begin position="36"/>
        <end position="97"/>
    </location>
</feature>
<keyword evidence="3" id="KW-0731">Sigma factor</keyword>
<evidence type="ECO:0000259" key="8">
    <source>
        <dbReference type="Pfam" id="PF13490"/>
    </source>
</evidence>
<keyword evidence="4" id="KW-0238">DNA-binding</keyword>
<protein>
    <submittedName>
        <fullName evidence="9">RNA polymerase sigma factor (Sigma-70 family)</fullName>
    </submittedName>
</protein>
<keyword evidence="5" id="KW-0804">Transcription</keyword>
<sequence>MTATGNPALDAGEESFQDRELLASLRAGEDAAFGELFSRHADAVRRLARSIAADRSDVEDLTAEAFFRVLQAIRRGAGPVDNVRSYLLIVTRRVAWEWSERRRDVPVSDEILSHRAGQNPDTSGQAHERNLITRAFTSLPERWRSVLWKVEVEGERPAVVAPNFGLSPNATAALARRARRGLRAAYLQAHLSTHHGSTGCRSILEKLGAYTAGTIKGAERRRVRAHLVSCSSCQSTHDELQDVCAGLRSYAGLMVAPVAIGGLLANKTGFWATLKGLVSSAGAKLTLAGSSVLAAGVVGLTVAPDLADNALPASLDFPGQGTELVITDSHQPEMTPATGSLSSSLNSTPTSRPQQQPQPIENLPDSRRDHDDEVAVALPADPPPLPNVEHHETRLVLRDSGGTAKNGNQGVSTTDPEGSSVLVGPPTCAETPTEKTLTSDKTSTSETAKETKESDSASTDTPAESTAATKTTETTETSEPQPADKPTR</sequence>